<evidence type="ECO:0000313" key="3">
    <source>
        <dbReference type="Proteomes" id="UP000236290"/>
    </source>
</evidence>
<gene>
    <name evidence="2" type="ORF">THARTR1_03975</name>
</gene>
<dbReference type="Proteomes" id="UP000236290">
    <property type="component" value="Unassembled WGS sequence"/>
</dbReference>
<feature type="region of interest" description="Disordered" evidence="1">
    <location>
        <begin position="839"/>
        <end position="902"/>
    </location>
</feature>
<reference evidence="2 3" key="1">
    <citation type="submission" date="2017-02" db="EMBL/GenBank/DDBJ databases">
        <title>Genomes of Trichoderma spp. with biocontrol activity.</title>
        <authorList>
            <person name="Gardiner D."/>
            <person name="Kazan K."/>
            <person name="Vos C."/>
            <person name="Harvey P."/>
        </authorList>
    </citation>
    <scope>NUCLEOTIDE SEQUENCE [LARGE SCALE GENOMIC DNA]</scope>
    <source>
        <strain evidence="2 3">Tr1</strain>
    </source>
</reference>
<evidence type="ECO:0000256" key="1">
    <source>
        <dbReference type="SAM" id="MobiDB-lite"/>
    </source>
</evidence>
<accession>A0A2K0UDA5</accession>
<dbReference type="AlphaFoldDB" id="A0A2K0UDA5"/>
<feature type="compositionally biased region" description="Polar residues" evidence="1">
    <location>
        <begin position="839"/>
        <end position="867"/>
    </location>
</feature>
<name>A0A2K0UDA5_TRIHA</name>
<dbReference type="EMBL" id="MTYI01000050">
    <property type="protein sequence ID" value="PNP55755.1"/>
    <property type="molecule type" value="Genomic_DNA"/>
</dbReference>
<proteinExistence type="predicted"/>
<comment type="caution">
    <text evidence="2">The sequence shown here is derived from an EMBL/GenBank/DDBJ whole genome shotgun (WGS) entry which is preliminary data.</text>
</comment>
<organism evidence="2 3">
    <name type="scientific">Trichoderma harzianum</name>
    <name type="common">Hypocrea lixii</name>
    <dbReference type="NCBI Taxonomy" id="5544"/>
    <lineage>
        <taxon>Eukaryota</taxon>
        <taxon>Fungi</taxon>
        <taxon>Dikarya</taxon>
        <taxon>Ascomycota</taxon>
        <taxon>Pezizomycotina</taxon>
        <taxon>Sordariomycetes</taxon>
        <taxon>Hypocreomycetidae</taxon>
        <taxon>Hypocreales</taxon>
        <taxon>Hypocreaceae</taxon>
        <taxon>Trichoderma</taxon>
    </lineage>
</organism>
<protein>
    <submittedName>
        <fullName evidence="2">Uncharacterized protein</fullName>
    </submittedName>
</protein>
<evidence type="ECO:0000313" key="2">
    <source>
        <dbReference type="EMBL" id="PNP55755.1"/>
    </source>
</evidence>
<dbReference type="OrthoDB" id="4897642at2759"/>
<sequence>MAKVVRVRMKIKMFSYRAIFRKSRTTVMQWVYDVGTSPYAGEELGLATEDGSVENDIEHEHGSKEPLLRQAHSLEILPQLPNYEQFIRVSDAYQWLLTKIRQHGLLTFQAPNAMLKMGTKIRNQLRAQEPLRKMSSRRPLSMVKMTFYFDWKLDRSMRDNEAQATTIKDYMDQTWPRSGALITLMQTLLSTPEGQECSYQANESISSKHRSGARAARLTACFQSPSVCCISATGSLYFVSEISEQIGWLASALQSSSDHHGPVACTLSVNDLEVHIQDEGTHGLMVVGSCYLSLNLETADISELSPGFCWGRLFRNPVLVRGYPILRRTQPNTGLEMSLANMAAIIGSQQVVQWGERMIIKGFNMLMIATLAAADIIVWHLLVSEQPEERISYIDPRLDTLDSEAAKGLSLRRLEDRRHVIGWCSKATDLCGDATANLNIKSSGLREPPASIVIDRLYIEARADFGAGSNMSFNQKEKPFWLMRENDYPSLLKWVGIQPIVFYDVADHRAWLTDGASALLHLVRVSLYLDENDPESVYDWVFDATKFKDKWDGFTGRQAALKTLKSWDNLNLNIYVVGKQRRSQGGFETEYATLETRVKKILHSIEILIDKQAMSSSQDGIRIPQTLDIRRDIIGFDIQDIIDPCSAIRSRIKHVDSWGHGWVDLIPSIGTTTIFGRGFGDLISPAEPHALCSEWKSVPRGKDYMAASVATLQMLYKQRLLRDEPGLNPGEMTSKIVWVSPNHPFKSCECLQRSTSNAEDGDLHTPSVQFLIAKKSLRSRLMLRGSTPIDVMALDEKGAVVFGHIPFLSRKSEGKFTAEQQDEDLESASSIELSSRGTLRSSLASPATSDSIRSAGSTTITSPSLKASLSVEFRGEGNSRSSDNEKSDKKSKGWRDFMRFLR</sequence>
<feature type="compositionally biased region" description="Basic and acidic residues" evidence="1">
    <location>
        <begin position="873"/>
        <end position="902"/>
    </location>
</feature>